<reference evidence="2" key="1">
    <citation type="submission" date="2016-06" db="EMBL/GenBank/DDBJ databases">
        <authorList>
            <person name="Varghese N."/>
        </authorList>
    </citation>
    <scope>NUCLEOTIDE SEQUENCE [LARGE SCALE GENOMIC DNA]</scope>
    <source>
        <strain evidence="2">DSM 43171</strain>
    </source>
</reference>
<evidence type="ECO:0000313" key="2">
    <source>
        <dbReference type="Proteomes" id="UP000199408"/>
    </source>
</evidence>
<dbReference type="STRING" id="47864.GA0070560_1093"/>
<protein>
    <recommendedName>
        <fullName evidence="3">RHIM domain-containing protein</fullName>
    </recommendedName>
</protein>
<keyword evidence="2" id="KW-1185">Reference proteome</keyword>
<sequence>MTGVELIAAALAAATTAGITSGVQDAYAGLKALLVKRLAGRTAALEALEAGEAEPGVWQTRLGEDLAACGAASDAQILDAARAVLARSGPTGTYTTYTVENNHGGAVGQFNGPVTFVHAPPAPPATPGTV</sequence>
<accession>A0A1C5I863</accession>
<evidence type="ECO:0008006" key="3">
    <source>
        <dbReference type="Google" id="ProtNLM"/>
    </source>
</evidence>
<dbReference type="RefSeq" id="WP_170839408.1">
    <property type="nucleotide sequence ID" value="NZ_FMDN01000009.1"/>
</dbReference>
<dbReference type="Proteomes" id="UP000199408">
    <property type="component" value="Unassembled WGS sequence"/>
</dbReference>
<name>A0A1C5I863_9ACTN</name>
<proteinExistence type="predicted"/>
<dbReference type="EMBL" id="FMDN01000009">
    <property type="protein sequence ID" value="SCG54510.1"/>
    <property type="molecule type" value="Genomic_DNA"/>
</dbReference>
<dbReference type="AlphaFoldDB" id="A0A1C5I863"/>
<evidence type="ECO:0000313" key="1">
    <source>
        <dbReference type="EMBL" id="SCG54510.1"/>
    </source>
</evidence>
<organism evidence="1 2">
    <name type="scientific">Micromonospora halophytica</name>
    <dbReference type="NCBI Taxonomy" id="47864"/>
    <lineage>
        <taxon>Bacteria</taxon>
        <taxon>Bacillati</taxon>
        <taxon>Actinomycetota</taxon>
        <taxon>Actinomycetes</taxon>
        <taxon>Micromonosporales</taxon>
        <taxon>Micromonosporaceae</taxon>
        <taxon>Micromonospora</taxon>
    </lineage>
</organism>
<gene>
    <name evidence="1" type="ORF">GA0070560_1093</name>
</gene>